<keyword evidence="3" id="KW-1185">Reference proteome</keyword>
<evidence type="ECO:0000313" key="3">
    <source>
        <dbReference type="Proteomes" id="UP001466331"/>
    </source>
</evidence>
<dbReference type="RefSeq" id="WP_420068653.1">
    <property type="nucleotide sequence ID" value="NZ_JBCHKQ010000001.1"/>
</dbReference>
<gene>
    <name evidence="2" type="ORF">WKV44_01475</name>
</gene>
<comment type="caution">
    <text evidence="2">The sequence shown here is derived from an EMBL/GenBank/DDBJ whole genome shotgun (WGS) entry which is preliminary data.</text>
</comment>
<feature type="transmembrane region" description="Helical" evidence="1">
    <location>
        <begin position="290"/>
        <end position="313"/>
    </location>
</feature>
<dbReference type="EMBL" id="JBCHKQ010000001">
    <property type="protein sequence ID" value="MEM5947203.1"/>
    <property type="molecule type" value="Genomic_DNA"/>
</dbReference>
<protein>
    <recommendedName>
        <fullName evidence="4">LptF/LptG family permease</fullName>
    </recommendedName>
</protein>
<organism evidence="2 3">
    <name type="scientific">Rarispira pelagica</name>
    <dbReference type="NCBI Taxonomy" id="3141764"/>
    <lineage>
        <taxon>Bacteria</taxon>
        <taxon>Pseudomonadati</taxon>
        <taxon>Spirochaetota</taxon>
        <taxon>Spirochaetia</taxon>
        <taxon>Winmispirales</taxon>
        <taxon>Winmispiraceae</taxon>
        <taxon>Rarispira</taxon>
    </lineage>
</organism>
<keyword evidence="1" id="KW-0472">Membrane</keyword>
<name>A0ABU9U959_9SPIR</name>
<evidence type="ECO:0008006" key="4">
    <source>
        <dbReference type="Google" id="ProtNLM"/>
    </source>
</evidence>
<reference evidence="2 3" key="1">
    <citation type="submission" date="2024-03" db="EMBL/GenBank/DDBJ databases">
        <title>Ignisphaera cupida sp. nov., a hyperthermophilic hydrolytic archaeon from a hot spring of Kamchatka, and proposal of Ignisphaeraceae fam. nov.</title>
        <authorList>
            <person name="Podosokorskaya O.A."/>
            <person name="Elcheninov A.G."/>
            <person name="Maltseva A.I."/>
            <person name="Zayulina K.S."/>
            <person name="Novikov A."/>
            <person name="Merkel A.Y."/>
        </authorList>
    </citation>
    <scope>NUCLEOTIDE SEQUENCE [LARGE SCALE GENOMIC DNA]</scope>
    <source>
        <strain evidence="2 3">38H-sp</strain>
    </source>
</reference>
<dbReference type="Proteomes" id="UP001466331">
    <property type="component" value="Unassembled WGS sequence"/>
</dbReference>
<keyword evidence="1" id="KW-0812">Transmembrane</keyword>
<evidence type="ECO:0000313" key="2">
    <source>
        <dbReference type="EMBL" id="MEM5947203.1"/>
    </source>
</evidence>
<keyword evidence="1" id="KW-1133">Transmembrane helix</keyword>
<proteinExistence type="predicted"/>
<accession>A0ABU9U959</accession>
<feature type="transmembrane region" description="Helical" evidence="1">
    <location>
        <begin position="7"/>
        <end position="27"/>
    </location>
</feature>
<feature type="transmembrane region" description="Helical" evidence="1">
    <location>
        <begin position="225"/>
        <end position="243"/>
    </location>
</feature>
<sequence length="325" mass="37255">MRDSFWTIVYFLLWSIFLGIAASFSVAVSEMGISHVVYMSGKSIFNVFFYIKALRLVFPVVIFLSVIITLSRLIVFPGKLFLSIVFSAFSATVALWFFFTVISPAIEKTEKNLSISYENPVIPSALMRIGDDIYMEVLSSGRIDEGIVIAATGKEPGFSVYEKGWFDKSSMEYLLDGKESVKLSYRRIFPHYMLDPPVWMTKWESIFSSFEDVFKHDWGLFKGDFLLPYLAWFLFFSGLWPWMRLTKWPFLNAAFTLWISVTAIVLVDGVSSAPFKEMFSSLFNFLPPVIMSFLPLFIPTGMGLLSLSMLILMPRFSKVKEEMRA</sequence>
<feature type="transmembrane region" description="Helical" evidence="1">
    <location>
        <begin position="80"/>
        <end position="106"/>
    </location>
</feature>
<feature type="transmembrane region" description="Helical" evidence="1">
    <location>
        <begin position="250"/>
        <end position="270"/>
    </location>
</feature>
<evidence type="ECO:0000256" key="1">
    <source>
        <dbReference type="SAM" id="Phobius"/>
    </source>
</evidence>
<feature type="transmembrane region" description="Helical" evidence="1">
    <location>
        <begin position="47"/>
        <end position="68"/>
    </location>
</feature>